<comment type="function">
    <text evidence="1">Allows the formation of correctly charged Asn-tRNA(Asn) or Gln-tRNA(Gln) through the transamidation of misacylated Asp-tRNA(Asn) or Glu-tRNA(Gln) in organisms which lack either or both of asparaginyl-tRNA or glutaminyl-tRNA synthetases. The reaction takes place in the presence of glutamine and ATP through an activated phospho-Asp-tRNA(Asn) or phospho-Glu-tRNA(Gln).</text>
</comment>
<dbReference type="GO" id="GO:0016740">
    <property type="term" value="F:transferase activity"/>
    <property type="evidence" value="ECO:0007669"/>
    <property type="project" value="UniProtKB-KW"/>
</dbReference>
<evidence type="ECO:0000313" key="2">
    <source>
        <dbReference type="EMBL" id="KKR31208.1"/>
    </source>
</evidence>
<dbReference type="InterPro" id="IPR003837">
    <property type="entry name" value="GatC"/>
</dbReference>
<keyword evidence="1" id="KW-0547">Nucleotide-binding</keyword>
<comment type="subunit">
    <text evidence="1">Heterotrimer of A, B and C subunits.</text>
</comment>
<comment type="catalytic activity">
    <reaction evidence="1">
        <text>L-aspartyl-tRNA(Asn) + L-glutamine + ATP + H2O = L-asparaginyl-tRNA(Asn) + L-glutamate + ADP + phosphate + 2 H(+)</text>
        <dbReference type="Rhea" id="RHEA:14513"/>
        <dbReference type="Rhea" id="RHEA-COMP:9674"/>
        <dbReference type="Rhea" id="RHEA-COMP:9677"/>
        <dbReference type="ChEBI" id="CHEBI:15377"/>
        <dbReference type="ChEBI" id="CHEBI:15378"/>
        <dbReference type="ChEBI" id="CHEBI:29985"/>
        <dbReference type="ChEBI" id="CHEBI:30616"/>
        <dbReference type="ChEBI" id="CHEBI:43474"/>
        <dbReference type="ChEBI" id="CHEBI:58359"/>
        <dbReference type="ChEBI" id="CHEBI:78515"/>
        <dbReference type="ChEBI" id="CHEBI:78516"/>
        <dbReference type="ChEBI" id="CHEBI:456216"/>
    </reaction>
</comment>
<accession>A0A0G0PTI3</accession>
<evidence type="ECO:0000256" key="1">
    <source>
        <dbReference type="HAMAP-Rule" id="MF_00122"/>
    </source>
</evidence>
<keyword evidence="1" id="KW-0436">Ligase</keyword>
<comment type="similarity">
    <text evidence="1">Belongs to the GatC family.</text>
</comment>
<dbReference type="GO" id="GO:0006450">
    <property type="term" value="P:regulation of translational fidelity"/>
    <property type="evidence" value="ECO:0007669"/>
    <property type="project" value="InterPro"/>
</dbReference>
<organism evidence="2 3">
    <name type="scientific">Candidatus Falkowbacteria bacterium GW2011_GWF2_39_8</name>
    <dbReference type="NCBI Taxonomy" id="1618642"/>
    <lineage>
        <taxon>Bacteria</taxon>
        <taxon>Candidatus Falkowiibacteriota</taxon>
    </lineage>
</organism>
<dbReference type="InterPro" id="IPR036113">
    <property type="entry name" value="Asp/Glu-ADT_sf_sub_c"/>
</dbReference>
<gene>
    <name evidence="1" type="primary">gatC</name>
    <name evidence="2" type="ORF">UT64_C0069G0007</name>
</gene>
<evidence type="ECO:0000313" key="3">
    <source>
        <dbReference type="Proteomes" id="UP000034137"/>
    </source>
</evidence>
<dbReference type="GO" id="GO:0005524">
    <property type="term" value="F:ATP binding"/>
    <property type="evidence" value="ECO:0007669"/>
    <property type="project" value="UniProtKB-KW"/>
</dbReference>
<keyword evidence="1" id="KW-0648">Protein biosynthesis</keyword>
<dbReference type="GO" id="GO:0050567">
    <property type="term" value="F:glutaminyl-tRNA synthase (glutamine-hydrolyzing) activity"/>
    <property type="evidence" value="ECO:0007669"/>
    <property type="project" value="UniProtKB-UniRule"/>
</dbReference>
<sequence>MTNGINMKLTKQEIEHVAKLARLELSEEEIEKFGSQLSGVLDYIDQLKEVDVTGIEPTAQVTGLVNAWREDVVEYCDTEIREAALSQAPEIEEHQVKVKRILE</sequence>
<comment type="catalytic activity">
    <reaction evidence="1">
        <text>L-glutamyl-tRNA(Gln) + L-glutamine + ATP + H2O = L-glutaminyl-tRNA(Gln) + L-glutamate + ADP + phosphate + H(+)</text>
        <dbReference type="Rhea" id="RHEA:17521"/>
        <dbReference type="Rhea" id="RHEA-COMP:9681"/>
        <dbReference type="Rhea" id="RHEA-COMP:9684"/>
        <dbReference type="ChEBI" id="CHEBI:15377"/>
        <dbReference type="ChEBI" id="CHEBI:15378"/>
        <dbReference type="ChEBI" id="CHEBI:29985"/>
        <dbReference type="ChEBI" id="CHEBI:30616"/>
        <dbReference type="ChEBI" id="CHEBI:43474"/>
        <dbReference type="ChEBI" id="CHEBI:58359"/>
        <dbReference type="ChEBI" id="CHEBI:78520"/>
        <dbReference type="ChEBI" id="CHEBI:78521"/>
        <dbReference type="ChEBI" id="CHEBI:456216"/>
    </reaction>
</comment>
<dbReference type="GO" id="GO:0006412">
    <property type="term" value="P:translation"/>
    <property type="evidence" value="ECO:0007669"/>
    <property type="project" value="UniProtKB-UniRule"/>
</dbReference>
<dbReference type="EMBL" id="LBXO01000069">
    <property type="protein sequence ID" value="KKR31208.1"/>
    <property type="molecule type" value="Genomic_DNA"/>
</dbReference>
<dbReference type="PANTHER" id="PTHR15004">
    <property type="entry name" value="GLUTAMYL-TRNA(GLN) AMIDOTRANSFERASE SUBUNIT C, MITOCHONDRIAL"/>
    <property type="match status" value="1"/>
</dbReference>
<name>A0A0G0PTI3_9BACT</name>
<dbReference type="HAMAP" id="MF_00122">
    <property type="entry name" value="GatC"/>
    <property type="match status" value="1"/>
</dbReference>
<protein>
    <recommendedName>
        <fullName evidence="1">Aspartyl/glutamyl-tRNA(Asn/Gln) amidotransferase subunit C</fullName>
        <shortName evidence="1">Asp/Glu-ADT subunit C</shortName>
        <ecNumber evidence="1">6.3.5.-</ecNumber>
    </recommendedName>
</protein>
<dbReference type="SUPFAM" id="SSF141000">
    <property type="entry name" value="Glu-tRNAGln amidotransferase C subunit"/>
    <property type="match status" value="1"/>
</dbReference>
<comment type="caution">
    <text evidence="2">The sequence shown here is derived from an EMBL/GenBank/DDBJ whole genome shotgun (WGS) entry which is preliminary data.</text>
</comment>
<dbReference type="Pfam" id="PF02686">
    <property type="entry name" value="GatC"/>
    <property type="match status" value="1"/>
</dbReference>
<dbReference type="EC" id="6.3.5.-" evidence="1"/>
<keyword evidence="2" id="KW-0808">Transferase</keyword>
<dbReference type="NCBIfam" id="TIGR00135">
    <property type="entry name" value="gatC"/>
    <property type="match status" value="1"/>
</dbReference>
<proteinExistence type="inferred from homology"/>
<dbReference type="GO" id="GO:0070681">
    <property type="term" value="P:glutaminyl-tRNAGln biosynthesis via transamidation"/>
    <property type="evidence" value="ECO:0007669"/>
    <property type="project" value="TreeGrafter"/>
</dbReference>
<reference evidence="2 3" key="1">
    <citation type="journal article" date="2015" name="Nature">
        <title>rRNA introns, odd ribosomes, and small enigmatic genomes across a large radiation of phyla.</title>
        <authorList>
            <person name="Brown C.T."/>
            <person name="Hug L.A."/>
            <person name="Thomas B.C."/>
            <person name="Sharon I."/>
            <person name="Castelle C.J."/>
            <person name="Singh A."/>
            <person name="Wilkins M.J."/>
            <person name="Williams K.H."/>
            <person name="Banfield J.F."/>
        </authorList>
    </citation>
    <scope>NUCLEOTIDE SEQUENCE [LARGE SCALE GENOMIC DNA]</scope>
</reference>
<dbReference type="PANTHER" id="PTHR15004:SF0">
    <property type="entry name" value="GLUTAMYL-TRNA(GLN) AMIDOTRANSFERASE SUBUNIT C, MITOCHONDRIAL"/>
    <property type="match status" value="1"/>
</dbReference>
<dbReference type="Proteomes" id="UP000034137">
    <property type="component" value="Unassembled WGS sequence"/>
</dbReference>
<dbReference type="GO" id="GO:0050566">
    <property type="term" value="F:asparaginyl-tRNA synthase (glutamine-hydrolyzing) activity"/>
    <property type="evidence" value="ECO:0007669"/>
    <property type="project" value="RHEA"/>
</dbReference>
<dbReference type="AlphaFoldDB" id="A0A0G0PTI3"/>
<keyword evidence="1" id="KW-0067">ATP-binding</keyword>
<dbReference type="Gene3D" id="1.10.20.60">
    <property type="entry name" value="Glu-tRNAGln amidotransferase C subunit, N-terminal domain"/>
    <property type="match status" value="1"/>
</dbReference>